<dbReference type="GO" id="GO:0009117">
    <property type="term" value="P:nucleotide metabolic process"/>
    <property type="evidence" value="ECO:0007669"/>
    <property type="project" value="UniProtKB-KW"/>
</dbReference>
<dbReference type="GO" id="GO:0000287">
    <property type="term" value="F:magnesium ion binding"/>
    <property type="evidence" value="ECO:0007669"/>
    <property type="project" value="InterPro"/>
</dbReference>
<evidence type="ECO:0000256" key="10">
    <source>
        <dbReference type="ARBA" id="ARBA00023080"/>
    </source>
</evidence>
<dbReference type="OrthoDB" id="185373at2759"/>
<comment type="cofactor">
    <cofactor evidence="1 12">
        <name>Mg(2+)</name>
        <dbReference type="ChEBI" id="CHEBI:18420"/>
    </cofactor>
</comment>
<keyword evidence="14" id="KW-1185">Reference proteome</keyword>
<dbReference type="AlphaFoldDB" id="A0A9W4XG76"/>
<name>A0A9W4XG76_9ASCO</name>
<keyword evidence="10 12" id="KW-0546">Nucleotide metabolism</keyword>
<evidence type="ECO:0000313" key="13">
    <source>
        <dbReference type="EMBL" id="CAI5757539.1"/>
    </source>
</evidence>
<proteinExistence type="inferred from homology"/>
<evidence type="ECO:0000256" key="3">
    <source>
        <dbReference type="ARBA" id="ARBA00011881"/>
    </source>
</evidence>
<evidence type="ECO:0000256" key="6">
    <source>
        <dbReference type="ARBA" id="ARBA00022741"/>
    </source>
</evidence>
<reference evidence="13" key="1">
    <citation type="submission" date="2022-12" db="EMBL/GenBank/DDBJ databases">
        <authorList>
            <person name="Brejova B."/>
        </authorList>
    </citation>
    <scope>NUCLEOTIDE SEQUENCE</scope>
</reference>
<dbReference type="PANTHER" id="PTHR28213">
    <property type="entry name" value="IMP-SPECIFIC 5'-NUCLEOTIDASE 1"/>
    <property type="match status" value="1"/>
</dbReference>
<dbReference type="GO" id="GO:0006190">
    <property type="term" value="P:inosine salvage"/>
    <property type="evidence" value="ECO:0007669"/>
    <property type="project" value="InterPro"/>
</dbReference>
<dbReference type="Proteomes" id="UP001152885">
    <property type="component" value="Unassembled WGS sequence"/>
</dbReference>
<organism evidence="13 14">
    <name type="scientific">Candida verbasci</name>
    <dbReference type="NCBI Taxonomy" id="1227364"/>
    <lineage>
        <taxon>Eukaryota</taxon>
        <taxon>Fungi</taxon>
        <taxon>Dikarya</taxon>
        <taxon>Ascomycota</taxon>
        <taxon>Saccharomycotina</taxon>
        <taxon>Pichiomycetes</taxon>
        <taxon>Debaryomycetaceae</taxon>
        <taxon>Candida/Lodderomyces clade</taxon>
        <taxon>Candida</taxon>
    </lineage>
</organism>
<evidence type="ECO:0000256" key="2">
    <source>
        <dbReference type="ARBA" id="ARBA00005307"/>
    </source>
</evidence>
<comment type="subunit">
    <text evidence="3 12">Homotetramer.</text>
</comment>
<gene>
    <name evidence="13" type="ORF">CANVERA_P2053</name>
</gene>
<evidence type="ECO:0000256" key="1">
    <source>
        <dbReference type="ARBA" id="ARBA00001946"/>
    </source>
</evidence>
<evidence type="ECO:0000256" key="7">
    <source>
        <dbReference type="ARBA" id="ARBA00022801"/>
    </source>
</evidence>
<keyword evidence="8" id="KW-0067">ATP-binding</keyword>
<keyword evidence="5" id="KW-0479">Metal-binding</keyword>
<dbReference type="InterPro" id="IPR009453">
    <property type="entry name" value="ISN1"/>
</dbReference>
<dbReference type="InterPro" id="IPR036412">
    <property type="entry name" value="HAD-like_sf"/>
</dbReference>
<comment type="similarity">
    <text evidence="2 12">Belongs to the ISN1 family.</text>
</comment>
<dbReference type="PIRSF" id="PIRSF028836">
    <property type="entry name" value="ISN1"/>
    <property type="match status" value="1"/>
</dbReference>
<comment type="function">
    <text evidence="12">IMP-specific 5'-nucleotidase involved in IMP (inositol monophosphate) degradation.</text>
</comment>
<dbReference type="GO" id="GO:0005524">
    <property type="term" value="F:ATP binding"/>
    <property type="evidence" value="ECO:0007669"/>
    <property type="project" value="UniProtKB-KW"/>
</dbReference>
<evidence type="ECO:0000256" key="5">
    <source>
        <dbReference type="ARBA" id="ARBA00022723"/>
    </source>
</evidence>
<keyword evidence="6" id="KW-0547">Nucleotide-binding</keyword>
<sequence length="459" mass="52861">MTSRYRVEYALKSHRRDEFIEWIKGLLACPFVLHADVEHFDSQFPQLYNENPDDSDIYFKNHENVVAQDCQKRYLEIFKDVENLIEHTILIDEINDKDVFQNSTSRLRKLVPSLGRFFTPLPLSEAFLIEDERRAISKRRMVSPSFNDVRMILNTAQILALTKIYKDRTKTNLKLITFDGDVTLYEDGKSLEKQSEVVKRLIQLLKMGLFVGVVTAAGYPKQSGAEKYYERLKGLIDYLNSTHCELTKSQKENLLVMGAESNYLFRYNSEMKGLKYLENSEWLLPQVKTWDIRKIEFIMSSIYKHLIHLRNKFNLEDSTSIIKKERSVGIIPNPGCQILRETLEEMVLSCSNKLSLILKVDSKNLDSVKVCAFNGGSDVWVDIGDKALGVESLQKFLCQNESEELEYCPIKKSESLHIGDQFASLGANDFKARLSACTVWIANPIETVAILDDLINFMT</sequence>
<evidence type="ECO:0000313" key="14">
    <source>
        <dbReference type="Proteomes" id="UP001152885"/>
    </source>
</evidence>
<keyword evidence="7 12" id="KW-0378">Hydrolase</keyword>
<comment type="catalytic activity">
    <reaction evidence="11">
        <text>IMP + H2O = inosine + phosphate</text>
        <dbReference type="Rhea" id="RHEA:27718"/>
        <dbReference type="ChEBI" id="CHEBI:15377"/>
        <dbReference type="ChEBI" id="CHEBI:17596"/>
        <dbReference type="ChEBI" id="CHEBI:43474"/>
        <dbReference type="ChEBI" id="CHEBI:58053"/>
        <dbReference type="EC" id="3.1.3.99"/>
    </reaction>
</comment>
<dbReference type="GO" id="GO:0008253">
    <property type="term" value="F:5'-nucleotidase activity"/>
    <property type="evidence" value="ECO:0007669"/>
    <property type="project" value="InterPro"/>
</dbReference>
<protein>
    <recommendedName>
        <fullName evidence="4 12">IMP-specific 5'-nucleotidase 1</fullName>
        <ecNumber evidence="12">3.1.3.-</ecNumber>
    </recommendedName>
</protein>
<dbReference type="GO" id="GO:0071592">
    <property type="term" value="P:nicotinic acid riboside biosynthetic process"/>
    <property type="evidence" value="ECO:0007669"/>
    <property type="project" value="TreeGrafter"/>
</dbReference>
<dbReference type="EC" id="3.1.3.-" evidence="12"/>
<evidence type="ECO:0000256" key="8">
    <source>
        <dbReference type="ARBA" id="ARBA00022840"/>
    </source>
</evidence>
<dbReference type="Pfam" id="PF06437">
    <property type="entry name" value="ISN1"/>
    <property type="match status" value="1"/>
</dbReference>
<dbReference type="GO" id="GO:0071590">
    <property type="term" value="P:nicotinamide riboside biosynthetic process"/>
    <property type="evidence" value="ECO:0007669"/>
    <property type="project" value="TreeGrafter"/>
</dbReference>
<evidence type="ECO:0000256" key="9">
    <source>
        <dbReference type="ARBA" id="ARBA00022842"/>
    </source>
</evidence>
<evidence type="ECO:0000256" key="11">
    <source>
        <dbReference type="ARBA" id="ARBA00047413"/>
    </source>
</evidence>
<evidence type="ECO:0000256" key="12">
    <source>
        <dbReference type="PIRNR" id="PIRNR028836"/>
    </source>
</evidence>
<dbReference type="SUPFAM" id="SSF56784">
    <property type="entry name" value="HAD-like"/>
    <property type="match status" value="1"/>
</dbReference>
<dbReference type="PANTHER" id="PTHR28213:SF1">
    <property type="entry name" value="IMP-SPECIFIC 5'-NUCLEOTIDASE 1"/>
    <property type="match status" value="1"/>
</dbReference>
<keyword evidence="9 12" id="KW-0460">Magnesium</keyword>
<comment type="caution">
    <text evidence="13">The sequence shown here is derived from an EMBL/GenBank/DDBJ whole genome shotgun (WGS) entry which is preliminary data.</text>
</comment>
<dbReference type="EMBL" id="CANTUO010000002">
    <property type="protein sequence ID" value="CAI5757539.1"/>
    <property type="molecule type" value="Genomic_DNA"/>
</dbReference>
<evidence type="ECO:0000256" key="4">
    <source>
        <dbReference type="ARBA" id="ARBA00015544"/>
    </source>
</evidence>
<accession>A0A9W4XG76</accession>